<dbReference type="InterPro" id="IPR011029">
    <property type="entry name" value="DEATH-like_dom_sf"/>
</dbReference>
<reference evidence="2" key="2">
    <citation type="submission" date="2024-01" db="EMBL/GenBank/DDBJ databases">
        <authorList>
            <person name="He J."/>
            <person name="Wang M."/>
            <person name="Zheng J."/>
            <person name="Liu Z."/>
        </authorList>
    </citation>
    <scope>NUCLEOTIDE SEQUENCE</scope>
    <source>
        <strain evidence="2">ZL_2023a</strain>
        <tissue evidence="2">Muscle</tissue>
    </source>
</reference>
<dbReference type="GO" id="GO:0007165">
    <property type="term" value="P:signal transduction"/>
    <property type="evidence" value="ECO:0007669"/>
    <property type="project" value="InterPro"/>
</dbReference>
<gene>
    <name evidence="2" type="ORF">OTU49_008878</name>
</gene>
<dbReference type="SUPFAM" id="SSF47986">
    <property type="entry name" value="DEATH domain"/>
    <property type="match status" value="1"/>
</dbReference>
<dbReference type="Proteomes" id="UP001445076">
    <property type="component" value="Unassembled WGS sequence"/>
</dbReference>
<dbReference type="Gene3D" id="1.10.533.10">
    <property type="entry name" value="Death Domain, Fas"/>
    <property type="match status" value="1"/>
</dbReference>
<dbReference type="EMBL" id="JARKIK010000069">
    <property type="protein sequence ID" value="KAK8728932.1"/>
    <property type="molecule type" value="Genomic_DNA"/>
</dbReference>
<protein>
    <recommendedName>
        <fullName evidence="1">Death domain-containing protein</fullName>
    </recommendedName>
</protein>
<accession>A0AAW0WPL5</accession>
<reference evidence="2 3" key="1">
    <citation type="journal article" date="2024" name="BMC Genomics">
        <title>Genome assembly of redclaw crayfish (Cherax quadricarinatus) provides insights into its immune adaptation and hypoxia tolerance.</title>
        <authorList>
            <person name="Liu Z."/>
            <person name="Zheng J."/>
            <person name="Li H."/>
            <person name="Fang K."/>
            <person name="Wang S."/>
            <person name="He J."/>
            <person name="Zhou D."/>
            <person name="Weng S."/>
            <person name="Chi M."/>
            <person name="Gu Z."/>
            <person name="He J."/>
            <person name="Li F."/>
            <person name="Wang M."/>
        </authorList>
    </citation>
    <scope>NUCLEOTIDE SEQUENCE [LARGE SCALE GENOMIC DNA]</scope>
    <source>
        <strain evidence="2">ZL_2023a</strain>
    </source>
</reference>
<keyword evidence="3" id="KW-1185">Reference proteome</keyword>
<evidence type="ECO:0000259" key="1">
    <source>
        <dbReference type="Pfam" id="PF00531"/>
    </source>
</evidence>
<evidence type="ECO:0000313" key="3">
    <source>
        <dbReference type="Proteomes" id="UP001445076"/>
    </source>
</evidence>
<dbReference type="InterPro" id="IPR000488">
    <property type="entry name" value="Death_dom"/>
</dbReference>
<dbReference type="AlphaFoldDB" id="A0AAW0WPL5"/>
<evidence type="ECO:0000313" key="2">
    <source>
        <dbReference type="EMBL" id="KAK8728931.1"/>
    </source>
</evidence>
<proteinExistence type="predicted"/>
<organism evidence="2 3">
    <name type="scientific">Cherax quadricarinatus</name>
    <name type="common">Australian red claw crayfish</name>
    <dbReference type="NCBI Taxonomy" id="27406"/>
    <lineage>
        <taxon>Eukaryota</taxon>
        <taxon>Metazoa</taxon>
        <taxon>Ecdysozoa</taxon>
        <taxon>Arthropoda</taxon>
        <taxon>Crustacea</taxon>
        <taxon>Multicrustacea</taxon>
        <taxon>Malacostraca</taxon>
        <taxon>Eumalacostraca</taxon>
        <taxon>Eucarida</taxon>
        <taxon>Decapoda</taxon>
        <taxon>Pleocyemata</taxon>
        <taxon>Astacidea</taxon>
        <taxon>Parastacoidea</taxon>
        <taxon>Parastacidae</taxon>
        <taxon>Cherax</taxon>
    </lineage>
</organism>
<dbReference type="Pfam" id="PF00531">
    <property type="entry name" value="Death"/>
    <property type="match status" value="1"/>
</dbReference>
<sequence>MAENDIISKMKPENAAVFKELQAEVEESLKNEEDRRSYKWFEDASSINFWDYRNKNYSIITWFEINEDNTKWELLAEKLGLGYQEIQHCHKFHRGCPTREVFSRLEDKEESKDLSLKNVLEILEELGHHDILRVVPWQEGIEKFRNDCSNSTDVHKKVSKLVQVKHKYDPASFTLSVHQRPEILVGASNEGVIDQGCISTNVSHASPQPALSVLQSSPPIPQLTPSIPQSTPSVLDARVLMVFAQDARAEALKVADQLRNPQLPRGKIGVLLLSEPAGPVARQLRIDPCNSIHKWFKQVDFVVPVLSPQFLRQIQNRDWDSNCVDERRYNRFIYRLTLDHYVHKGSRNYKCRPLCPAEYFSEVMQSELVKGFGLLQVVWNCSSENKIEDFAKVIISELKCRGR</sequence>
<name>A0AAW0WPL5_CHEQU</name>
<comment type="caution">
    <text evidence="2">The sequence shown here is derived from an EMBL/GenBank/DDBJ whole genome shotgun (WGS) entry which is preliminary data.</text>
</comment>
<feature type="domain" description="Death" evidence="1">
    <location>
        <begin position="70"/>
        <end position="134"/>
    </location>
</feature>
<dbReference type="EMBL" id="JARKIK010000069">
    <property type="protein sequence ID" value="KAK8728931.1"/>
    <property type="molecule type" value="Genomic_DNA"/>
</dbReference>